<accession>A0A0W0Y4K0</accession>
<dbReference type="OrthoDB" id="5633097at2"/>
<organism evidence="2 3">
    <name type="scientific">Legionella quinlivanii</name>
    <dbReference type="NCBI Taxonomy" id="45073"/>
    <lineage>
        <taxon>Bacteria</taxon>
        <taxon>Pseudomonadati</taxon>
        <taxon>Pseudomonadota</taxon>
        <taxon>Gammaproteobacteria</taxon>
        <taxon>Legionellales</taxon>
        <taxon>Legionellaceae</taxon>
        <taxon>Legionella</taxon>
    </lineage>
</organism>
<feature type="signal peptide" evidence="1">
    <location>
        <begin position="1"/>
        <end position="28"/>
    </location>
</feature>
<evidence type="ECO:0000313" key="3">
    <source>
        <dbReference type="Proteomes" id="UP000054618"/>
    </source>
</evidence>
<feature type="chain" id="PRO_5006917234" evidence="1">
    <location>
        <begin position="29"/>
        <end position="360"/>
    </location>
</feature>
<evidence type="ECO:0000256" key="1">
    <source>
        <dbReference type="SAM" id="SignalP"/>
    </source>
</evidence>
<gene>
    <name evidence="2" type="ORF">Lqui_0492</name>
</gene>
<reference evidence="2 3" key="1">
    <citation type="submission" date="2015-11" db="EMBL/GenBank/DDBJ databases">
        <title>Genomic analysis of 38 Legionella species identifies large and diverse effector repertoires.</title>
        <authorList>
            <person name="Burstein D."/>
            <person name="Amaro F."/>
            <person name="Zusman T."/>
            <person name="Lifshitz Z."/>
            <person name="Cohen O."/>
            <person name="Gilbert J.A."/>
            <person name="Pupko T."/>
            <person name="Shuman H.A."/>
            <person name="Segal G."/>
        </authorList>
    </citation>
    <scope>NUCLEOTIDE SEQUENCE [LARGE SCALE GENOMIC DNA]</scope>
    <source>
        <strain evidence="2 3">CDC#1442-AUS-E</strain>
    </source>
</reference>
<dbReference type="Proteomes" id="UP000054618">
    <property type="component" value="Unassembled WGS sequence"/>
</dbReference>
<keyword evidence="1" id="KW-0732">Signal</keyword>
<protein>
    <submittedName>
        <fullName evidence="2">Uncharacterized protein</fullName>
    </submittedName>
</protein>
<keyword evidence="3" id="KW-1185">Reference proteome</keyword>
<dbReference type="EMBL" id="LNYS01000006">
    <property type="protein sequence ID" value="KTD51648.1"/>
    <property type="molecule type" value="Genomic_DNA"/>
</dbReference>
<comment type="caution">
    <text evidence="2">The sequence shown here is derived from an EMBL/GenBank/DDBJ whole genome shotgun (WGS) entry which is preliminary data.</text>
</comment>
<dbReference type="PATRIC" id="fig|45073.5.peg.522"/>
<dbReference type="AlphaFoldDB" id="A0A0W0Y4K0"/>
<sequence>MNQLKICIHRLILQASFCGLLALQPVFALTSEEAKLVKRDFQLYQAWSLARNYRFGTTVKSDPVKALAWEKIYLNLLPAAYPKKNDMLAAFQSHLSSEQIQQAESLSKQYAEQYSLGNTALTEFELSQAYILRDESSKWSVSDESVAPREISSNFHKWMEWLDGKGLREIVLDLDRRAYKLFKAKAYPIVYGQVIVRGVESPEMVSSEVPILPEGYFVAQAKGSMLTFSLPGYKTISIPIAAEREMQSIYPVVFEGLPKSPRTGVIGRVLPWNEVDKSNIILRAFADNAHLDNSQAWKYPALPLTVTNHGEFYTTGLSQGHYQLIINTAGISSVVNFFVKENEVRGLSLIDLRKQAAQNH</sequence>
<evidence type="ECO:0000313" key="2">
    <source>
        <dbReference type="EMBL" id="KTD51648.1"/>
    </source>
</evidence>
<name>A0A0W0Y4K0_9GAMM</name>
<proteinExistence type="predicted"/>
<dbReference type="RefSeq" id="WP_058506612.1">
    <property type="nucleotide sequence ID" value="NZ_CAAAIK010000002.1"/>
</dbReference>